<keyword evidence="8" id="KW-1185">Reference proteome</keyword>
<evidence type="ECO:0000256" key="6">
    <source>
        <dbReference type="SAM" id="Phobius"/>
    </source>
</evidence>
<dbReference type="Proteomes" id="UP000680815">
    <property type="component" value="Unassembled WGS sequence"/>
</dbReference>
<keyword evidence="4 6" id="KW-1133">Transmembrane helix</keyword>
<accession>A0ABS4AS66</accession>
<dbReference type="InterPro" id="IPR002549">
    <property type="entry name" value="AI-2E-like"/>
</dbReference>
<feature type="transmembrane region" description="Helical" evidence="6">
    <location>
        <begin position="239"/>
        <end position="267"/>
    </location>
</feature>
<evidence type="ECO:0000313" key="7">
    <source>
        <dbReference type="EMBL" id="MBP0464192.1"/>
    </source>
</evidence>
<evidence type="ECO:0000313" key="8">
    <source>
        <dbReference type="Proteomes" id="UP000680815"/>
    </source>
</evidence>
<keyword evidence="5 6" id="KW-0472">Membrane</keyword>
<sequence>MAVVDQPGGGSAERGARSKYGLLLVALALAAGAFMAWQTAGTLLMIFGGLLLAALLDAATRGLQHLLPLGRGVCFAIVCTLSAGLILMGVAWGGYTIVHEWDELHHVLRSQLENIGNRLAEMGVQTPGPRGGRITDEQIARILLPDPAGLFGQARSALGTAGDVLLMLFIGFFVGLNPAAYRRGLGSILPRERRDLVLDVFDDMAETLRWWLVGQVVTIVVVALSIAFALMALGTPGALVLGLLAGLLNFIPYLGAFVGAVPIAIAASSQGSTMVVWVIAIYLVIQIVEGYVLTPLVQRRTVHIQPAHALGMQMLMGTLFGAVGIALAAPLQAVLRVAIMRWSVGDGDQV</sequence>
<protein>
    <submittedName>
        <fullName evidence="7">AI-2E family transporter</fullName>
    </submittedName>
</protein>
<feature type="transmembrane region" description="Helical" evidence="6">
    <location>
        <begin position="210"/>
        <end position="233"/>
    </location>
</feature>
<evidence type="ECO:0000256" key="5">
    <source>
        <dbReference type="ARBA" id="ARBA00023136"/>
    </source>
</evidence>
<feature type="transmembrane region" description="Helical" evidence="6">
    <location>
        <begin position="43"/>
        <end position="60"/>
    </location>
</feature>
<dbReference type="RefSeq" id="WP_209351571.1">
    <property type="nucleotide sequence ID" value="NZ_JAGIYZ010000008.1"/>
</dbReference>
<evidence type="ECO:0000256" key="3">
    <source>
        <dbReference type="ARBA" id="ARBA00022692"/>
    </source>
</evidence>
<proteinExistence type="inferred from homology"/>
<feature type="transmembrane region" description="Helical" evidence="6">
    <location>
        <begin position="20"/>
        <end position="37"/>
    </location>
</feature>
<evidence type="ECO:0000256" key="4">
    <source>
        <dbReference type="ARBA" id="ARBA00022989"/>
    </source>
</evidence>
<comment type="caution">
    <text evidence="7">The sequence shown here is derived from an EMBL/GenBank/DDBJ whole genome shotgun (WGS) entry which is preliminary data.</text>
</comment>
<name>A0ABS4AS66_9PROT</name>
<gene>
    <name evidence="7" type="ORF">J5Y09_09735</name>
</gene>
<dbReference type="EMBL" id="JAGIYZ010000008">
    <property type="protein sequence ID" value="MBP0464192.1"/>
    <property type="molecule type" value="Genomic_DNA"/>
</dbReference>
<keyword evidence="3 6" id="KW-0812">Transmembrane</keyword>
<reference evidence="7 8" key="1">
    <citation type="submission" date="2021-03" db="EMBL/GenBank/DDBJ databases">
        <authorList>
            <person name="So Y."/>
        </authorList>
    </citation>
    <scope>NUCLEOTIDE SEQUENCE [LARGE SCALE GENOMIC DNA]</scope>
    <source>
        <strain evidence="7 8">PWR1</strain>
    </source>
</reference>
<evidence type="ECO:0000256" key="2">
    <source>
        <dbReference type="ARBA" id="ARBA00009773"/>
    </source>
</evidence>
<dbReference type="Pfam" id="PF01594">
    <property type="entry name" value="AI-2E_transport"/>
    <property type="match status" value="1"/>
</dbReference>
<evidence type="ECO:0000256" key="1">
    <source>
        <dbReference type="ARBA" id="ARBA00004141"/>
    </source>
</evidence>
<feature type="transmembrane region" description="Helical" evidence="6">
    <location>
        <begin position="274"/>
        <end position="294"/>
    </location>
</feature>
<dbReference type="PANTHER" id="PTHR21716:SF62">
    <property type="entry name" value="TRANSPORT PROTEIN YDBI-RELATED"/>
    <property type="match status" value="1"/>
</dbReference>
<feature type="transmembrane region" description="Helical" evidence="6">
    <location>
        <begin position="72"/>
        <end position="95"/>
    </location>
</feature>
<comment type="subcellular location">
    <subcellularLocation>
        <location evidence="1">Membrane</location>
        <topology evidence="1">Multi-pass membrane protein</topology>
    </subcellularLocation>
</comment>
<organism evidence="7 8">
    <name type="scientific">Roseomonas nitratireducens</name>
    <dbReference type="NCBI Taxonomy" id="2820810"/>
    <lineage>
        <taxon>Bacteria</taxon>
        <taxon>Pseudomonadati</taxon>
        <taxon>Pseudomonadota</taxon>
        <taxon>Alphaproteobacteria</taxon>
        <taxon>Acetobacterales</taxon>
        <taxon>Roseomonadaceae</taxon>
        <taxon>Roseomonas</taxon>
    </lineage>
</organism>
<feature type="transmembrane region" description="Helical" evidence="6">
    <location>
        <begin position="314"/>
        <end position="335"/>
    </location>
</feature>
<feature type="transmembrane region" description="Helical" evidence="6">
    <location>
        <begin position="164"/>
        <end position="181"/>
    </location>
</feature>
<dbReference type="PANTHER" id="PTHR21716">
    <property type="entry name" value="TRANSMEMBRANE PROTEIN"/>
    <property type="match status" value="1"/>
</dbReference>
<comment type="similarity">
    <text evidence="2">Belongs to the autoinducer-2 exporter (AI-2E) (TC 2.A.86) family.</text>
</comment>